<comment type="subcellular location">
    <subcellularLocation>
        <location evidence="9">Cytoplasm</location>
    </subcellularLocation>
</comment>
<dbReference type="SUPFAM" id="SSF53639">
    <property type="entry name" value="AraD/HMP-PK domain-like"/>
    <property type="match status" value="1"/>
</dbReference>
<evidence type="ECO:0000256" key="5">
    <source>
        <dbReference type="ARBA" id="ARBA00022833"/>
    </source>
</evidence>
<dbReference type="GO" id="GO:0008270">
    <property type="term" value="F:zinc ion binding"/>
    <property type="evidence" value="ECO:0007669"/>
    <property type="project" value="UniProtKB-UniRule"/>
</dbReference>
<dbReference type="Gene3D" id="3.40.225.10">
    <property type="entry name" value="Class II aldolase/adducin N-terminal domain"/>
    <property type="match status" value="1"/>
</dbReference>
<evidence type="ECO:0000256" key="9">
    <source>
        <dbReference type="HAMAP-Rule" id="MF_03116"/>
    </source>
</evidence>
<name>A0A7R9FS27_9CRUS</name>
<evidence type="ECO:0000259" key="10">
    <source>
        <dbReference type="SMART" id="SM01007"/>
    </source>
</evidence>
<dbReference type="PANTHER" id="PTHR10640">
    <property type="entry name" value="METHYLTHIORIBULOSE-1-PHOSPHATE DEHYDRATASE"/>
    <property type="match status" value="1"/>
</dbReference>
<dbReference type="InterPro" id="IPR001303">
    <property type="entry name" value="Aldolase_II/adducin_N"/>
</dbReference>
<dbReference type="HAMAP" id="MF_03116">
    <property type="entry name" value="Salvage_MtnB_euk"/>
    <property type="match status" value="1"/>
</dbReference>
<dbReference type="Proteomes" id="UP000677054">
    <property type="component" value="Unassembled WGS sequence"/>
</dbReference>
<dbReference type="PANTHER" id="PTHR10640:SF7">
    <property type="entry name" value="METHYLTHIORIBULOSE-1-PHOSPHATE DEHYDRATASE"/>
    <property type="match status" value="1"/>
</dbReference>
<comment type="function">
    <text evidence="8">Catalyzes the dehydration of methylthioribulose-1-phosphate (MTRu-1-P) into 2,3-diketo-5-methylthiopentyl-1-phosphate (DK-MTP-1-P). Functions in the methionine salvage pathway, which plays a key role in cancer, apoptosis, microbial proliferation and inflammation. May inhibit the CASP1-related inflammatory response (pyroptosis), the CASP9-dependent apoptotic pathway and the cytochrome c-dependent and APAF1-mediated cell death.</text>
</comment>
<feature type="binding site" evidence="9">
    <location>
        <position position="96"/>
    </location>
    <ligand>
        <name>Zn(2+)</name>
        <dbReference type="ChEBI" id="CHEBI:29105"/>
    </ligand>
</feature>
<keyword evidence="5 9" id="KW-0862">Zinc</keyword>
<comment type="similarity">
    <text evidence="9">Belongs to the aldolase class II family. MtnB subfamily.</text>
</comment>
<comment type="catalytic activity">
    <reaction evidence="9">
        <text>5-(methylsulfanyl)-D-ribulose 1-phosphate = 5-methylsulfanyl-2,3-dioxopentyl phosphate + H2O</text>
        <dbReference type="Rhea" id="RHEA:15549"/>
        <dbReference type="ChEBI" id="CHEBI:15377"/>
        <dbReference type="ChEBI" id="CHEBI:58548"/>
        <dbReference type="ChEBI" id="CHEBI:58828"/>
        <dbReference type="EC" id="4.2.1.109"/>
    </reaction>
</comment>
<dbReference type="GO" id="GO:0046570">
    <property type="term" value="F:methylthioribulose 1-phosphate dehydratase activity"/>
    <property type="evidence" value="ECO:0007669"/>
    <property type="project" value="UniProtKB-UniRule"/>
</dbReference>
<evidence type="ECO:0000256" key="3">
    <source>
        <dbReference type="ARBA" id="ARBA00022605"/>
    </source>
</evidence>
<dbReference type="InterPro" id="IPR036409">
    <property type="entry name" value="Aldolase_II/adducin_N_sf"/>
</dbReference>
<dbReference type="Pfam" id="PF00596">
    <property type="entry name" value="Aldolase_II"/>
    <property type="match status" value="1"/>
</dbReference>
<evidence type="ECO:0000256" key="1">
    <source>
        <dbReference type="ARBA" id="ARBA00006274"/>
    </source>
</evidence>
<dbReference type="OrthoDB" id="191080at2759"/>
<dbReference type="UniPathway" id="UPA00904">
    <property type="reaction ID" value="UER00875"/>
</dbReference>
<dbReference type="SMART" id="SM01007">
    <property type="entry name" value="Aldolase_II"/>
    <property type="match status" value="1"/>
</dbReference>
<evidence type="ECO:0000256" key="8">
    <source>
        <dbReference type="ARBA" id="ARBA00060021"/>
    </source>
</evidence>
<feature type="domain" description="Class II aldolase/adducin N-terminal" evidence="10">
    <location>
        <begin position="7"/>
        <end position="203"/>
    </location>
</feature>
<dbReference type="InterPro" id="IPR017714">
    <property type="entry name" value="MethylthioRu-1-P_deHdtase_MtnB"/>
</dbReference>
<dbReference type="EC" id="4.2.1.109" evidence="9"/>
<comment type="cofactor">
    <cofactor evidence="9">
        <name>Zn(2+)</name>
        <dbReference type="ChEBI" id="CHEBI:29105"/>
    </cofactor>
    <text evidence="9">Binds 1 zinc ion per subunit.</text>
</comment>
<dbReference type="AlphaFoldDB" id="A0A7R9FS27"/>
<feature type="binding site" evidence="9">
    <location>
        <position position="176"/>
    </location>
    <ligand>
        <name>Zn(2+)</name>
        <dbReference type="ChEBI" id="CHEBI:29105"/>
    </ligand>
</feature>
<accession>A0A7R9FS27</accession>
<organism evidence="11">
    <name type="scientific">Darwinula stevensoni</name>
    <dbReference type="NCBI Taxonomy" id="69355"/>
    <lineage>
        <taxon>Eukaryota</taxon>
        <taxon>Metazoa</taxon>
        <taxon>Ecdysozoa</taxon>
        <taxon>Arthropoda</taxon>
        <taxon>Crustacea</taxon>
        <taxon>Oligostraca</taxon>
        <taxon>Ostracoda</taxon>
        <taxon>Podocopa</taxon>
        <taxon>Podocopida</taxon>
        <taxon>Darwinulocopina</taxon>
        <taxon>Darwinuloidea</taxon>
        <taxon>Darwinulidae</taxon>
        <taxon>Darwinula</taxon>
    </lineage>
</organism>
<keyword evidence="6 9" id="KW-0486">Methionine biosynthesis</keyword>
<dbReference type="EMBL" id="CAJPEV010005232">
    <property type="protein sequence ID" value="CAG0902920.1"/>
    <property type="molecule type" value="Genomic_DNA"/>
</dbReference>
<comment type="similarity">
    <text evidence="1">Belongs to the aldolase class II family. Adducin subfamily.</text>
</comment>
<dbReference type="GO" id="GO:0019509">
    <property type="term" value="P:L-methionine salvage from methylthioadenosine"/>
    <property type="evidence" value="ECO:0007669"/>
    <property type="project" value="UniProtKB-UniRule"/>
</dbReference>
<dbReference type="NCBIfam" id="TIGR03328">
    <property type="entry name" value="salvage_mtnB"/>
    <property type="match status" value="1"/>
</dbReference>
<dbReference type="InterPro" id="IPR027514">
    <property type="entry name" value="Salvage_MtnB_euk"/>
</dbReference>
<keyword evidence="12" id="KW-1185">Reference proteome</keyword>
<comment type="pathway">
    <text evidence="9">Amino-acid biosynthesis; L-methionine biosynthesis via salvage pathway; L-methionine from S-methyl-5-thio-alpha-D-ribose 1-phosphate: step 2/6.</text>
</comment>
<reference evidence="11" key="1">
    <citation type="submission" date="2020-11" db="EMBL/GenBank/DDBJ databases">
        <authorList>
            <person name="Tran Van P."/>
        </authorList>
    </citation>
    <scope>NUCLEOTIDE SEQUENCE</scope>
</reference>
<evidence type="ECO:0000256" key="7">
    <source>
        <dbReference type="ARBA" id="ARBA00023239"/>
    </source>
</evidence>
<proteinExistence type="inferred from homology"/>
<evidence type="ECO:0000256" key="4">
    <source>
        <dbReference type="ARBA" id="ARBA00022723"/>
    </source>
</evidence>
<keyword evidence="7 9" id="KW-0456">Lyase</keyword>
<dbReference type="EMBL" id="LR904749">
    <property type="protein sequence ID" value="CAD7253066.1"/>
    <property type="molecule type" value="Genomic_DNA"/>
</dbReference>
<evidence type="ECO:0000313" key="12">
    <source>
        <dbReference type="Proteomes" id="UP000677054"/>
    </source>
</evidence>
<evidence type="ECO:0000313" key="11">
    <source>
        <dbReference type="EMBL" id="CAD7253066.1"/>
    </source>
</evidence>
<keyword evidence="3 9" id="KW-0028">Amino-acid biosynthesis</keyword>
<sequence length="234" mass="27072">MQDDPRVLIPDLLRQFYQNGWATGSGGGLSIRQGDRIYMAPSGVQKELVTADDLFVNDLNGKDLHVPSPERKLKKSQCYPLFMAAYRLRDAGAVIHSHSKWANLVTLFFPAKEFKISHQEMLKGILNPKLGRNYQFHEILVVPVVENTPEEYDLKDHIEEAMVRYPETNAILVRRHGFYVWGPTWQKTKTMCECYDYLFELACHMKQHGMDPCLTPEEYELKFQAVHNQKTALQ</sequence>
<gene>
    <name evidence="11" type="ORF">DSTB1V02_LOCUS12817</name>
</gene>
<keyword evidence="2 9" id="KW-0963">Cytoplasm</keyword>
<evidence type="ECO:0000256" key="6">
    <source>
        <dbReference type="ARBA" id="ARBA00023167"/>
    </source>
</evidence>
<dbReference type="GO" id="GO:0005737">
    <property type="term" value="C:cytoplasm"/>
    <property type="evidence" value="ECO:0007669"/>
    <property type="project" value="UniProtKB-SubCell"/>
</dbReference>
<keyword evidence="4 9" id="KW-0479">Metal-binding</keyword>
<feature type="binding site" evidence="9">
    <location>
        <position position="98"/>
    </location>
    <ligand>
        <name>Zn(2+)</name>
        <dbReference type="ChEBI" id="CHEBI:29105"/>
    </ligand>
</feature>
<evidence type="ECO:0000256" key="2">
    <source>
        <dbReference type="ARBA" id="ARBA00022490"/>
    </source>
</evidence>
<dbReference type="FunFam" id="3.40.225.10:FF:000003">
    <property type="entry name" value="Methylthioribulose-1-phosphate dehydratase"/>
    <property type="match status" value="1"/>
</dbReference>
<protein>
    <recommendedName>
        <fullName evidence="9">Probable methylthioribulose-1-phosphate dehydratase</fullName>
        <shortName evidence="9">MTRu-1-P dehydratase</shortName>
        <ecNumber evidence="9">4.2.1.109</ecNumber>
    </recommendedName>
</protein>
<feature type="binding site" evidence="9">
    <location>
        <position position="78"/>
    </location>
    <ligand>
        <name>substrate</name>
    </ligand>
</feature>
<feature type="active site" description="Proton donor/acceptor" evidence="9">
    <location>
        <position position="120"/>
    </location>
</feature>